<sequence>MGEAMDVANCDDAKSVRSLRMDLDERVVECQDDVEMRPDDSDDGSFSSLMTTSMVATFLNTTSSPVSPGPSSPSFQMAKSTSFVPPARPSSTPFPHPETRSPQICCLGGLESCPDASGWDESSTESVDAAAGRPPARHFEQLPTEVHEAILDHIFGYCVSATSRSTMRISSLTRGWSTALRHSRRRELTALALVNRVWSVLVQQRLFRHIKLKATLDSINNAMDFLVERPHLSSYIKHIEIWFPVFQPTYGPLALSNTLTLPTVTTDGLTNATYTLPGNNCTLEQVFQFVAAALPETKVLTLEGGERRKAPRVVHFDMRLPGLAAEDRELLPLSSVSTLVTKGQWNLMRNGYDFEVLMKALPNLEEWQGSYSKPKSKSYITASDFLPLLPGHVTNLSLCMESDYRREGVMPAFYYKVAQKAHLCSSMARVLPSLEHFAYTGRVCHHFFDAAMRLADPLTTKLKFIDITVKNCCRQSFSFHDSGSGIQDMAFIEAFEKLVVSAVRSMDKFKGVEYLRIRFVDLGLFNQPLMSHPRRLLTVGLDSVLPPLNPYFLMQNGKCTGVWSDYIITEMNRVRPNTTFPGLSDTFGNIVYSKDGRMIIAPEPSRPRITSLKLSNYRSLATRITIQ</sequence>
<protein>
    <submittedName>
        <fullName evidence="2">Uncharacterized protein</fullName>
    </submittedName>
</protein>
<feature type="compositionally biased region" description="Pro residues" evidence="1">
    <location>
        <begin position="86"/>
        <end position="96"/>
    </location>
</feature>
<dbReference type="RefSeq" id="XP_062760323.1">
    <property type="nucleotide sequence ID" value="XM_062904705.1"/>
</dbReference>
<proteinExistence type="predicted"/>
<reference evidence="2" key="1">
    <citation type="submission" date="2023-11" db="EMBL/GenBank/DDBJ databases">
        <title>The genome sequences of three competitors of mushroom-forming fungi.</title>
        <authorList>
            <person name="Beijen E."/>
            <person name="Ohm R.A."/>
        </authorList>
    </citation>
    <scope>NUCLEOTIDE SEQUENCE</scope>
    <source>
        <strain evidence="2">CBS 100526</strain>
    </source>
</reference>
<gene>
    <name evidence="2" type="ORF">Triagg1_1099</name>
</gene>
<feature type="region of interest" description="Disordered" evidence="1">
    <location>
        <begin position="63"/>
        <end position="99"/>
    </location>
</feature>
<dbReference type="AlphaFoldDB" id="A0AAE1M710"/>
<comment type="caution">
    <text evidence="2">The sequence shown here is derived from an EMBL/GenBank/DDBJ whole genome shotgun (WGS) entry which is preliminary data.</text>
</comment>
<name>A0AAE1M710_9HYPO</name>
<dbReference type="Proteomes" id="UP001273209">
    <property type="component" value="Unassembled WGS sequence"/>
</dbReference>
<evidence type="ECO:0000313" key="2">
    <source>
        <dbReference type="EMBL" id="KAK4084619.1"/>
    </source>
</evidence>
<feature type="compositionally biased region" description="Polar residues" evidence="1">
    <location>
        <begin position="75"/>
        <end position="85"/>
    </location>
</feature>
<dbReference type="GeneID" id="87915026"/>
<evidence type="ECO:0000313" key="3">
    <source>
        <dbReference type="Proteomes" id="UP001273209"/>
    </source>
</evidence>
<keyword evidence="3" id="KW-1185">Reference proteome</keyword>
<organism evidence="2 3">
    <name type="scientific">Trichoderma aggressivum f. europaeum</name>
    <dbReference type="NCBI Taxonomy" id="173218"/>
    <lineage>
        <taxon>Eukaryota</taxon>
        <taxon>Fungi</taxon>
        <taxon>Dikarya</taxon>
        <taxon>Ascomycota</taxon>
        <taxon>Pezizomycotina</taxon>
        <taxon>Sordariomycetes</taxon>
        <taxon>Hypocreomycetidae</taxon>
        <taxon>Hypocreales</taxon>
        <taxon>Hypocreaceae</taxon>
        <taxon>Trichoderma</taxon>
    </lineage>
</organism>
<accession>A0AAE1M710</accession>
<dbReference type="EMBL" id="JAWRVG010000002">
    <property type="protein sequence ID" value="KAK4084619.1"/>
    <property type="molecule type" value="Genomic_DNA"/>
</dbReference>
<evidence type="ECO:0000256" key="1">
    <source>
        <dbReference type="SAM" id="MobiDB-lite"/>
    </source>
</evidence>